<dbReference type="EMBL" id="JASNQZ010000008">
    <property type="protein sequence ID" value="KAL0953156.1"/>
    <property type="molecule type" value="Genomic_DNA"/>
</dbReference>
<feature type="transmembrane region" description="Helical" evidence="6">
    <location>
        <begin position="205"/>
        <end position="228"/>
    </location>
</feature>
<gene>
    <name evidence="7" type="ORF">HGRIS_004419</name>
</gene>
<evidence type="ECO:0000256" key="2">
    <source>
        <dbReference type="ARBA" id="ARBA00005268"/>
    </source>
</evidence>
<dbReference type="Pfam" id="PF03649">
    <property type="entry name" value="UPF0014"/>
    <property type="match status" value="1"/>
</dbReference>
<feature type="transmembrane region" description="Helical" evidence="6">
    <location>
        <begin position="234"/>
        <end position="259"/>
    </location>
</feature>
<evidence type="ECO:0000256" key="6">
    <source>
        <dbReference type="SAM" id="Phobius"/>
    </source>
</evidence>
<proteinExistence type="inferred from homology"/>
<feature type="transmembrane region" description="Helical" evidence="6">
    <location>
        <begin position="46"/>
        <end position="67"/>
    </location>
</feature>
<reference evidence="8" key="1">
    <citation type="submission" date="2024-06" db="EMBL/GenBank/DDBJ databases">
        <title>Multi-omics analyses provide insights into the biosynthesis of the anticancer antibiotic pleurotin in Hohenbuehelia grisea.</title>
        <authorList>
            <person name="Weaver J.A."/>
            <person name="Alberti F."/>
        </authorList>
    </citation>
    <scope>NUCLEOTIDE SEQUENCE [LARGE SCALE GENOMIC DNA]</scope>
    <source>
        <strain evidence="8">T-177</strain>
    </source>
</reference>
<dbReference type="InterPro" id="IPR005226">
    <property type="entry name" value="UPF0014_fam"/>
</dbReference>
<evidence type="ECO:0000256" key="5">
    <source>
        <dbReference type="ARBA" id="ARBA00023136"/>
    </source>
</evidence>
<dbReference type="PANTHER" id="PTHR30028:SF0">
    <property type="entry name" value="PROTEIN ALUMINUM SENSITIVE 3"/>
    <property type="match status" value="1"/>
</dbReference>
<comment type="subcellular location">
    <subcellularLocation>
        <location evidence="1">Membrane</location>
        <topology evidence="1">Multi-pass membrane protein</topology>
    </subcellularLocation>
</comment>
<organism evidence="7 8">
    <name type="scientific">Hohenbuehelia grisea</name>
    <dbReference type="NCBI Taxonomy" id="104357"/>
    <lineage>
        <taxon>Eukaryota</taxon>
        <taxon>Fungi</taxon>
        <taxon>Dikarya</taxon>
        <taxon>Basidiomycota</taxon>
        <taxon>Agaricomycotina</taxon>
        <taxon>Agaricomycetes</taxon>
        <taxon>Agaricomycetidae</taxon>
        <taxon>Agaricales</taxon>
        <taxon>Pleurotineae</taxon>
        <taxon>Pleurotaceae</taxon>
        <taxon>Hohenbuehelia</taxon>
    </lineage>
</organism>
<keyword evidence="4 6" id="KW-1133">Transmembrane helix</keyword>
<evidence type="ECO:0000256" key="1">
    <source>
        <dbReference type="ARBA" id="ARBA00004141"/>
    </source>
</evidence>
<keyword evidence="8" id="KW-1185">Reference proteome</keyword>
<evidence type="ECO:0000313" key="7">
    <source>
        <dbReference type="EMBL" id="KAL0953156.1"/>
    </source>
</evidence>
<evidence type="ECO:0000256" key="3">
    <source>
        <dbReference type="ARBA" id="ARBA00022692"/>
    </source>
</evidence>
<feature type="transmembrane region" description="Helical" evidence="6">
    <location>
        <begin position="20"/>
        <end position="39"/>
    </location>
</feature>
<feature type="transmembrane region" description="Helical" evidence="6">
    <location>
        <begin position="137"/>
        <end position="160"/>
    </location>
</feature>
<name>A0ABR3JD00_9AGAR</name>
<evidence type="ECO:0000313" key="8">
    <source>
        <dbReference type="Proteomes" id="UP001556367"/>
    </source>
</evidence>
<feature type="transmembrane region" description="Helical" evidence="6">
    <location>
        <begin position="73"/>
        <end position="92"/>
    </location>
</feature>
<dbReference type="Proteomes" id="UP001556367">
    <property type="component" value="Unassembled WGS sequence"/>
</dbReference>
<keyword evidence="5 6" id="KW-0472">Membrane</keyword>
<comment type="similarity">
    <text evidence="2">Belongs to the UPF0014 family.</text>
</comment>
<accession>A0ABR3JD00</accession>
<dbReference type="PANTHER" id="PTHR30028">
    <property type="entry name" value="UPF0014 INNER MEMBRANE PROTEIN YBBM-RELATED"/>
    <property type="match status" value="1"/>
</dbReference>
<keyword evidence="3 6" id="KW-0812">Transmembrane</keyword>
<protein>
    <submittedName>
        <fullName evidence="7">Uncharacterized protein</fullName>
    </submittedName>
</protein>
<comment type="caution">
    <text evidence="7">The sequence shown here is derived from an EMBL/GenBank/DDBJ whole genome shotgun (WGS) entry which is preliminary data.</text>
</comment>
<evidence type="ECO:0000256" key="4">
    <source>
        <dbReference type="ARBA" id="ARBA00022989"/>
    </source>
</evidence>
<sequence length="323" mass="34781">MVHGSGTAAPSTPELSWSNVGLAFGFILFDAGISAYFRLGIGRSLVVAATRCMLQLAFAALLLQKVFEARSTWSVAAITCLLNFLSTFEAVVNKAKRRHDYMFLSTLIGMLCSSIPVSVIGAQYAMAADPFWEPAQYIPIVGMLCGSTVSGIVVSIGYALKEISENRDKVQMYLAFGASRMEASQPIAVEALVLALTPVINQMSVLGLIAISGMMTGAILGGASVQQAAKLQTIIMFMISASTTLGSIFATLSGLSVVIDDEHRIRPDRIESKPHFVWRARSKGIRYIISSAHRVQLRTRAYFAGKYPRSADADGVENRGLAL</sequence>
<feature type="transmembrane region" description="Helical" evidence="6">
    <location>
        <begin position="104"/>
        <end position="125"/>
    </location>
</feature>